<comment type="caution">
    <text evidence="2">The sequence shown here is derived from an EMBL/GenBank/DDBJ whole genome shotgun (WGS) entry which is preliminary data.</text>
</comment>
<evidence type="ECO:0000256" key="1">
    <source>
        <dbReference type="SAM" id="SignalP"/>
    </source>
</evidence>
<keyword evidence="1" id="KW-0732">Signal</keyword>
<gene>
    <name evidence="2" type="ORF">B0H17DRAFT_1133255</name>
</gene>
<evidence type="ECO:0000313" key="2">
    <source>
        <dbReference type="EMBL" id="KAJ7692244.1"/>
    </source>
</evidence>
<keyword evidence="3" id="KW-1185">Reference proteome</keyword>
<feature type="signal peptide" evidence="1">
    <location>
        <begin position="1"/>
        <end position="29"/>
    </location>
</feature>
<dbReference type="AlphaFoldDB" id="A0AAD7GJP1"/>
<organism evidence="2 3">
    <name type="scientific">Mycena rosella</name>
    <name type="common">Pink bonnet</name>
    <name type="synonym">Agaricus rosellus</name>
    <dbReference type="NCBI Taxonomy" id="1033263"/>
    <lineage>
        <taxon>Eukaryota</taxon>
        <taxon>Fungi</taxon>
        <taxon>Dikarya</taxon>
        <taxon>Basidiomycota</taxon>
        <taxon>Agaricomycotina</taxon>
        <taxon>Agaricomycetes</taxon>
        <taxon>Agaricomycetidae</taxon>
        <taxon>Agaricales</taxon>
        <taxon>Marasmiineae</taxon>
        <taxon>Mycenaceae</taxon>
        <taxon>Mycena</taxon>
    </lineage>
</organism>
<accession>A0AAD7GJP1</accession>
<dbReference type="EMBL" id="JARKIE010000053">
    <property type="protein sequence ID" value="KAJ7692244.1"/>
    <property type="molecule type" value="Genomic_DNA"/>
</dbReference>
<evidence type="ECO:0000313" key="3">
    <source>
        <dbReference type="Proteomes" id="UP001221757"/>
    </source>
</evidence>
<name>A0AAD7GJP1_MYCRO</name>
<proteinExistence type="predicted"/>
<dbReference type="Proteomes" id="UP001221757">
    <property type="component" value="Unassembled WGS sequence"/>
</dbReference>
<feature type="chain" id="PRO_5042035152" evidence="1">
    <location>
        <begin position="30"/>
        <end position="109"/>
    </location>
</feature>
<reference evidence="2" key="1">
    <citation type="submission" date="2023-03" db="EMBL/GenBank/DDBJ databases">
        <title>Massive genome expansion in bonnet fungi (Mycena s.s.) driven by repeated elements and novel gene families across ecological guilds.</title>
        <authorList>
            <consortium name="Lawrence Berkeley National Laboratory"/>
            <person name="Harder C.B."/>
            <person name="Miyauchi S."/>
            <person name="Viragh M."/>
            <person name="Kuo A."/>
            <person name="Thoen E."/>
            <person name="Andreopoulos B."/>
            <person name="Lu D."/>
            <person name="Skrede I."/>
            <person name="Drula E."/>
            <person name="Henrissat B."/>
            <person name="Morin E."/>
            <person name="Kohler A."/>
            <person name="Barry K."/>
            <person name="LaButti K."/>
            <person name="Morin E."/>
            <person name="Salamov A."/>
            <person name="Lipzen A."/>
            <person name="Mereny Z."/>
            <person name="Hegedus B."/>
            <person name="Baldrian P."/>
            <person name="Stursova M."/>
            <person name="Weitz H."/>
            <person name="Taylor A."/>
            <person name="Grigoriev I.V."/>
            <person name="Nagy L.G."/>
            <person name="Martin F."/>
            <person name="Kauserud H."/>
        </authorList>
    </citation>
    <scope>NUCLEOTIDE SEQUENCE</scope>
    <source>
        <strain evidence="2">CBHHK067</strain>
    </source>
</reference>
<sequence>MRGPRTFGQQWSIPLIFLPVALIFPASIAGPGKVPEEPDSVAVPTSRSTQTEDMWRYEIPPAQELHLPRSIKSVVGSARRVGGARGVEALWRRIQRPRADGTTLALGLE</sequence>
<protein>
    <submittedName>
        <fullName evidence="2">Uncharacterized protein</fullName>
    </submittedName>
</protein>